<dbReference type="GO" id="GO:0008270">
    <property type="term" value="F:zinc ion binding"/>
    <property type="evidence" value="ECO:0007669"/>
    <property type="project" value="InterPro"/>
</dbReference>
<feature type="compositionally biased region" description="Pro residues" evidence="2">
    <location>
        <begin position="153"/>
        <end position="164"/>
    </location>
</feature>
<dbReference type="OrthoDB" id="416217at2759"/>
<feature type="region of interest" description="Disordered" evidence="2">
    <location>
        <begin position="132"/>
        <end position="164"/>
    </location>
</feature>
<dbReference type="VEuPathDB" id="FungiDB:CHGG_02938"/>
<dbReference type="InParanoid" id="Q2HA16"/>
<dbReference type="EMBL" id="CH408030">
    <property type="protein sequence ID" value="EAQ91003.1"/>
    <property type="molecule type" value="Genomic_DNA"/>
</dbReference>
<dbReference type="GO" id="GO:0000981">
    <property type="term" value="F:DNA-binding transcription factor activity, RNA polymerase II-specific"/>
    <property type="evidence" value="ECO:0007669"/>
    <property type="project" value="InterPro"/>
</dbReference>
<evidence type="ECO:0000313" key="4">
    <source>
        <dbReference type="Proteomes" id="UP000001056"/>
    </source>
</evidence>
<dbReference type="OMA" id="HWDKETR"/>
<dbReference type="eggNOG" id="ENOG502SMQF">
    <property type="taxonomic scope" value="Eukaryota"/>
</dbReference>
<proteinExistence type="predicted"/>
<keyword evidence="4" id="KW-1185">Reference proteome</keyword>
<keyword evidence="1" id="KW-0539">Nucleus</keyword>
<dbReference type="AlphaFoldDB" id="Q2HA16"/>
<reference evidence="4" key="1">
    <citation type="journal article" date="2015" name="Genome Announc.">
        <title>Draft genome sequence of the cellulolytic fungus Chaetomium globosum.</title>
        <authorList>
            <person name="Cuomo C.A."/>
            <person name="Untereiner W.A."/>
            <person name="Ma L.-J."/>
            <person name="Grabherr M."/>
            <person name="Birren B.W."/>
        </authorList>
    </citation>
    <scope>NUCLEOTIDE SEQUENCE [LARGE SCALE GENOMIC DNA]</scope>
    <source>
        <strain evidence="4">ATCC 6205 / CBS 148.51 / DSM 1962 / NBRC 6347 / NRRL 1970</strain>
    </source>
</reference>
<dbReference type="HOGENOM" id="CLU_019849_1_0_1"/>
<evidence type="ECO:0000256" key="2">
    <source>
        <dbReference type="SAM" id="MobiDB-lite"/>
    </source>
</evidence>
<evidence type="ECO:0000313" key="3">
    <source>
        <dbReference type="EMBL" id="EAQ91003.1"/>
    </source>
</evidence>
<dbReference type="GeneID" id="4389096"/>
<evidence type="ECO:0008006" key="5">
    <source>
        <dbReference type="Google" id="ProtNLM"/>
    </source>
</evidence>
<protein>
    <recommendedName>
        <fullName evidence="5">Zn(2)-C6 fungal-type domain-containing protein</fullName>
    </recommendedName>
</protein>
<dbReference type="CDD" id="cd00067">
    <property type="entry name" value="GAL4"/>
    <property type="match status" value="1"/>
</dbReference>
<name>Q2HA16_CHAGB</name>
<accession>Q2HA16</accession>
<dbReference type="STRING" id="306901.Q2HA16"/>
<dbReference type="Proteomes" id="UP000001056">
    <property type="component" value="Unassembled WGS sequence"/>
</dbReference>
<dbReference type="InterPro" id="IPR001138">
    <property type="entry name" value="Zn2Cys6_DnaBD"/>
</dbReference>
<gene>
    <name evidence="3" type="ORF">CHGG_02938</name>
</gene>
<dbReference type="RefSeq" id="XP_001229454.1">
    <property type="nucleotide sequence ID" value="XM_001229453.1"/>
</dbReference>
<evidence type="ECO:0000256" key="1">
    <source>
        <dbReference type="ARBA" id="ARBA00023242"/>
    </source>
</evidence>
<sequence>MASGRITTFTNTFLVANHEHGGPVLKVVGPQETRKKRPHRCDEGDPCRNCVKRKETCVRLNPVSTSEGVSRHAAVGLSALTRVAWCPLSEPECRPINLLHMELLHHFERYSIPTLPFQEVWPRMLPLAFQGAAHRPPHNAPRDRPAARTRSIPPIPTPPISPPQEPLDLSLDRLYFLSTGVRQIFFMAWPLFQSAQSAFTRAGLLQPCVALEDAVDARGLNWRRWLRAFMEVYDNRRYRGVLGRGGGGNAGCGCGCGYGGGGWCGGSGCGAGFDGAGMGGVSSNPTSYLGGLRNTSLTPTDASPYRIMTLWQSQKEGEMYLQNGGAYDEALVRTAYKRLATRVSIALAFVMDGGNRGGPGSQIGGYGGGGHCQTDVKSSDLVRYVTTFPMMCFGPLLSMISSGDSRMLVLLFHIYRVTGALLPDGRYWWCKKRVEVMGEAIGRELRSRGLEVCLRRQGEFI</sequence>
<organism evidence="3 4">
    <name type="scientific">Chaetomium globosum (strain ATCC 6205 / CBS 148.51 / DSM 1962 / NBRC 6347 / NRRL 1970)</name>
    <name type="common">Soil fungus</name>
    <dbReference type="NCBI Taxonomy" id="306901"/>
    <lineage>
        <taxon>Eukaryota</taxon>
        <taxon>Fungi</taxon>
        <taxon>Dikarya</taxon>
        <taxon>Ascomycota</taxon>
        <taxon>Pezizomycotina</taxon>
        <taxon>Sordariomycetes</taxon>
        <taxon>Sordariomycetidae</taxon>
        <taxon>Sordariales</taxon>
        <taxon>Chaetomiaceae</taxon>
        <taxon>Chaetomium</taxon>
    </lineage>
</organism>